<accession>A0A8T0H040</accession>
<reference evidence="2" key="1">
    <citation type="submission" date="2020-06" db="EMBL/GenBank/DDBJ databases">
        <title>WGS assembly of Ceratodon purpureus strain R40.</title>
        <authorList>
            <person name="Carey S.B."/>
            <person name="Jenkins J."/>
            <person name="Shu S."/>
            <person name="Lovell J.T."/>
            <person name="Sreedasyam A."/>
            <person name="Maumus F."/>
            <person name="Tiley G.P."/>
            <person name="Fernandez-Pozo N."/>
            <person name="Barry K."/>
            <person name="Chen C."/>
            <person name="Wang M."/>
            <person name="Lipzen A."/>
            <person name="Daum C."/>
            <person name="Saski C.A."/>
            <person name="Payton A.C."/>
            <person name="Mcbreen J.C."/>
            <person name="Conrad R.E."/>
            <person name="Kollar L.M."/>
            <person name="Olsson S."/>
            <person name="Huttunen S."/>
            <person name="Landis J.B."/>
            <person name="Wickett N.J."/>
            <person name="Johnson M.G."/>
            <person name="Rensing S.A."/>
            <person name="Grimwood J."/>
            <person name="Schmutz J."/>
            <person name="Mcdaniel S.F."/>
        </authorList>
    </citation>
    <scope>NUCLEOTIDE SEQUENCE</scope>
    <source>
        <strain evidence="2">R40</strain>
    </source>
</reference>
<dbReference type="EMBL" id="CM026429">
    <property type="protein sequence ID" value="KAG0564680.1"/>
    <property type="molecule type" value="Genomic_DNA"/>
</dbReference>
<name>A0A8T0H040_CERPU</name>
<feature type="compositionally biased region" description="Polar residues" evidence="1">
    <location>
        <begin position="42"/>
        <end position="51"/>
    </location>
</feature>
<dbReference type="Proteomes" id="UP000822688">
    <property type="component" value="Chromosome 8"/>
</dbReference>
<evidence type="ECO:0000256" key="1">
    <source>
        <dbReference type="SAM" id="MobiDB-lite"/>
    </source>
</evidence>
<dbReference type="AlphaFoldDB" id="A0A8T0H040"/>
<evidence type="ECO:0000313" key="2">
    <source>
        <dbReference type="EMBL" id="KAG0564680.1"/>
    </source>
</evidence>
<evidence type="ECO:0000313" key="3">
    <source>
        <dbReference type="Proteomes" id="UP000822688"/>
    </source>
</evidence>
<protein>
    <submittedName>
        <fullName evidence="2">Uncharacterized protein</fullName>
    </submittedName>
</protein>
<gene>
    <name evidence="2" type="ORF">KC19_8G130700</name>
</gene>
<feature type="compositionally biased region" description="Basic and acidic residues" evidence="1">
    <location>
        <begin position="78"/>
        <end position="88"/>
    </location>
</feature>
<feature type="compositionally biased region" description="Polar residues" evidence="1">
    <location>
        <begin position="19"/>
        <end position="34"/>
    </location>
</feature>
<keyword evidence="3" id="KW-1185">Reference proteome</keyword>
<comment type="caution">
    <text evidence="2">The sequence shown here is derived from an EMBL/GenBank/DDBJ whole genome shotgun (WGS) entry which is preliminary data.</text>
</comment>
<organism evidence="2 3">
    <name type="scientific">Ceratodon purpureus</name>
    <name type="common">Fire moss</name>
    <name type="synonym">Dicranum purpureum</name>
    <dbReference type="NCBI Taxonomy" id="3225"/>
    <lineage>
        <taxon>Eukaryota</taxon>
        <taxon>Viridiplantae</taxon>
        <taxon>Streptophyta</taxon>
        <taxon>Embryophyta</taxon>
        <taxon>Bryophyta</taxon>
        <taxon>Bryophytina</taxon>
        <taxon>Bryopsida</taxon>
        <taxon>Dicranidae</taxon>
        <taxon>Pseudoditrichales</taxon>
        <taxon>Ditrichaceae</taxon>
        <taxon>Ceratodon</taxon>
    </lineage>
</organism>
<sequence>MALWHRFCPAFSFLDNRRQSSGGNKALNPSSQQEAGEALGPQWSSDNTSLFDTHPANTVARVVGEESEREGSQVSEQCQRRKEPRAKD</sequence>
<proteinExistence type="predicted"/>
<feature type="region of interest" description="Disordered" evidence="1">
    <location>
        <begin position="15"/>
        <end position="88"/>
    </location>
</feature>